<keyword evidence="3" id="KW-1185">Reference proteome</keyword>
<evidence type="ECO:0000256" key="1">
    <source>
        <dbReference type="SAM" id="MobiDB-lite"/>
    </source>
</evidence>
<accession>A0AAV8UN48</accession>
<proteinExistence type="predicted"/>
<evidence type="ECO:0000313" key="2">
    <source>
        <dbReference type="EMBL" id="KAJ8902607.1"/>
    </source>
</evidence>
<dbReference type="Gene3D" id="2.60.270.50">
    <property type="match status" value="1"/>
</dbReference>
<sequence>MRNQWQDDVMLGPVNRDNRSPSAGGAPAFENRRLEEILYVAQNSPQRDASSHRSVQFVIANNVEEDLTLNGSELKSGIWRREPPLRIEANSAGFFESDGGRELTADVHGSVSYRATSTMAEPQTNVTPVYFCQPVPCAQQLLL</sequence>
<organism evidence="2 3">
    <name type="scientific">Rhodosorus marinus</name>
    <dbReference type="NCBI Taxonomy" id="101924"/>
    <lineage>
        <taxon>Eukaryota</taxon>
        <taxon>Rhodophyta</taxon>
        <taxon>Stylonematophyceae</taxon>
        <taxon>Stylonematales</taxon>
        <taxon>Stylonemataceae</taxon>
        <taxon>Rhodosorus</taxon>
    </lineage>
</organism>
<dbReference type="EMBL" id="JAMWBK010000008">
    <property type="protein sequence ID" value="KAJ8902607.1"/>
    <property type="molecule type" value="Genomic_DNA"/>
</dbReference>
<dbReference type="Proteomes" id="UP001157974">
    <property type="component" value="Unassembled WGS sequence"/>
</dbReference>
<comment type="caution">
    <text evidence="2">The sequence shown here is derived from an EMBL/GenBank/DDBJ whole genome shotgun (WGS) entry which is preliminary data.</text>
</comment>
<name>A0AAV8UN48_9RHOD</name>
<gene>
    <name evidence="2" type="ORF">NDN08_005927</name>
</gene>
<protein>
    <submittedName>
        <fullName evidence="2">Uncharacterized protein</fullName>
    </submittedName>
</protein>
<reference evidence="2 3" key="1">
    <citation type="journal article" date="2023" name="Nat. Commun.">
        <title>Origin of minicircular mitochondrial genomes in red algae.</title>
        <authorList>
            <person name="Lee Y."/>
            <person name="Cho C.H."/>
            <person name="Lee Y.M."/>
            <person name="Park S.I."/>
            <person name="Yang J.H."/>
            <person name="West J.A."/>
            <person name="Bhattacharya D."/>
            <person name="Yoon H.S."/>
        </authorList>
    </citation>
    <scope>NUCLEOTIDE SEQUENCE [LARGE SCALE GENOMIC DNA]</scope>
    <source>
        <strain evidence="2 3">CCMP1338</strain>
        <tissue evidence="2">Whole cell</tissue>
    </source>
</reference>
<dbReference type="AlphaFoldDB" id="A0AAV8UN48"/>
<feature type="region of interest" description="Disordered" evidence="1">
    <location>
        <begin position="1"/>
        <end position="27"/>
    </location>
</feature>
<evidence type="ECO:0000313" key="3">
    <source>
        <dbReference type="Proteomes" id="UP001157974"/>
    </source>
</evidence>